<keyword evidence="2" id="KW-1185">Reference proteome</keyword>
<name>A0ABR7M3S8_9BACT</name>
<accession>A0ABR7M3S8</accession>
<evidence type="ECO:0000313" key="1">
    <source>
        <dbReference type="EMBL" id="MBC6489678.1"/>
    </source>
</evidence>
<organism evidence="1 2">
    <name type="scientific">Flavihumibacter stibioxidans</name>
    <dbReference type="NCBI Taxonomy" id="1834163"/>
    <lineage>
        <taxon>Bacteria</taxon>
        <taxon>Pseudomonadati</taxon>
        <taxon>Bacteroidota</taxon>
        <taxon>Chitinophagia</taxon>
        <taxon>Chitinophagales</taxon>
        <taxon>Chitinophagaceae</taxon>
        <taxon>Flavihumibacter</taxon>
    </lineage>
</organism>
<sequence length="89" mass="10134">MEMDIKIAEIMEIVLDDDSRFFYTIKQVEIINTLGAAVAVLDEYFITSSVGENYKLHKTKEGNWYDMEAANPNGNNSILRALKLAMDNQ</sequence>
<gene>
    <name evidence="1" type="ORF">BC349_01755</name>
</gene>
<protein>
    <submittedName>
        <fullName evidence="1">Uncharacterized protein</fullName>
    </submittedName>
</protein>
<dbReference type="RefSeq" id="WP_187255034.1">
    <property type="nucleotide sequence ID" value="NZ_JBHULF010000006.1"/>
</dbReference>
<evidence type="ECO:0000313" key="2">
    <source>
        <dbReference type="Proteomes" id="UP000765802"/>
    </source>
</evidence>
<comment type="caution">
    <text evidence="1">The sequence shown here is derived from an EMBL/GenBank/DDBJ whole genome shotgun (WGS) entry which is preliminary data.</text>
</comment>
<dbReference type="Proteomes" id="UP000765802">
    <property type="component" value="Unassembled WGS sequence"/>
</dbReference>
<proteinExistence type="predicted"/>
<dbReference type="EMBL" id="MBUA01000001">
    <property type="protein sequence ID" value="MBC6489678.1"/>
    <property type="molecule type" value="Genomic_DNA"/>
</dbReference>
<reference evidence="1 2" key="1">
    <citation type="submission" date="2016-07" db="EMBL/GenBank/DDBJ databases">
        <title>Genome analysis of Flavihumibacter stibioxidans YS-17.</title>
        <authorList>
            <person name="Shi K."/>
            <person name="Han Y."/>
            <person name="Wang G."/>
        </authorList>
    </citation>
    <scope>NUCLEOTIDE SEQUENCE [LARGE SCALE GENOMIC DNA]</scope>
    <source>
        <strain evidence="1 2">YS-17</strain>
    </source>
</reference>